<dbReference type="SUPFAM" id="SSF53098">
    <property type="entry name" value="Ribonuclease H-like"/>
    <property type="match status" value="1"/>
</dbReference>
<dbReference type="PROSITE" id="PS50994">
    <property type="entry name" value="INTEGRASE"/>
    <property type="match status" value="1"/>
</dbReference>
<dbReference type="GO" id="GO:0015074">
    <property type="term" value="P:DNA integration"/>
    <property type="evidence" value="ECO:0007669"/>
    <property type="project" value="InterPro"/>
</dbReference>
<feature type="domain" description="Integrase catalytic" evidence="1">
    <location>
        <begin position="351"/>
        <end position="541"/>
    </location>
</feature>
<gene>
    <name evidence="2" type="ORF">LARSCL_LOCUS15151</name>
</gene>
<name>A0AAV2AVX0_9ARAC</name>
<feature type="non-terminal residue" evidence="2">
    <location>
        <position position="605"/>
    </location>
</feature>
<dbReference type="Gene3D" id="3.30.420.10">
    <property type="entry name" value="Ribonuclease H-like superfamily/Ribonuclease H"/>
    <property type="match status" value="1"/>
</dbReference>
<dbReference type="Pfam" id="PF17921">
    <property type="entry name" value="Integrase_H2C2"/>
    <property type="match status" value="1"/>
</dbReference>
<reference evidence="2 3" key="1">
    <citation type="submission" date="2024-04" db="EMBL/GenBank/DDBJ databases">
        <authorList>
            <person name="Rising A."/>
            <person name="Reimegard J."/>
            <person name="Sonavane S."/>
            <person name="Akerstrom W."/>
            <person name="Nylinder S."/>
            <person name="Hedman E."/>
            <person name="Kallberg Y."/>
        </authorList>
    </citation>
    <scope>NUCLEOTIDE SEQUENCE [LARGE SCALE GENOMIC DNA]</scope>
</reference>
<dbReference type="Proteomes" id="UP001497382">
    <property type="component" value="Unassembled WGS sequence"/>
</dbReference>
<protein>
    <recommendedName>
        <fullName evidence="1">Integrase catalytic domain-containing protein</fullName>
    </recommendedName>
</protein>
<sequence length="605" mass="69492">MVSFVASKGRVVPLKTLSLPRLELMGALLSARLSDKIVKGLEFPVTKVFWTDSSITYFWIKGSHERFKVFVKNRVKEIHKYTNPTQWAHCPGKENPADLISRGLAVTELKNSDLWWQGPPWLKQDESTWPKNLVPSKHLECENQETLEIKAIASLNTNVLDEDQGFDSFVSKYSSFSKLVRITAYLIRFINNCRKVDRKGSYLTAIEIQNATDVLIKKIQVSEFKMEIKCLKNKQPLPRNSKILSLNVFLDKNGLLRVGGRLRLSELQESQKHQKLLPKSHHFTQLLINYYHVKSLHSGTQTTLYLIRQQYWIPSGQDKVRRIINKCLTCFRNKSNTINQIMGDLPRDRITPSRPFEKTGIDFAGPILTKPNLKRSKVVIKSYIAIFICFSTKAIHFEVVSDLTTEAFLAALRRFIARRSKPSIIWSDNATNFKGAKNILNSFTEICKSNPIQKYSTEEGIQWTFTPPDSPHFGGLWEANIKSMKIILSKVVKTTTLNFEELTTLAVQIESILNSRPLCPLSADPNDLQPLTPGHFLVGGPITSFPEPHTAPDFSLPSRWSLIQQMRKKFWDRWTAEYLNHLQSRPKWTKRNQDLEVDQLVLLKE</sequence>
<dbReference type="EMBL" id="CAXIEN010000225">
    <property type="protein sequence ID" value="CAL1288082.1"/>
    <property type="molecule type" value="Genomic_DNA"/>
</dbReference>
<evidence type="ECO:0000313" key="3">
    <source>
        <dbReference type="Proteomes" id="UP001497382"/>
    </source>
</evidence>
<evidence type="ECO:0000259" key="1">
    <source>
        <dbReference type="PROSITE" id="PS50994"/>
    </source>
</evidence>
<dbReference type="PANTHER" id="PTHR47331">
    <property type="entry name" value="PHD-TYPE DOMAIN-CONTAINING PROTEIN"/>
    <property type="match status" value="1"/>
</dbReference>
<comment type="caution">
    <text evidence="2">The sequence shown here is derived from an EMBL/GenBank/DDBJ whole genome shotgun (WGS) entry which is preliminary data.</text>
</comment>
<accession>A0AAV2AVX0</accession>
<proteinExistence type="predicted"/>
<dbReference type="Pfam" id="PF05380">
    <property type="entry name" value="Peptidase_A17"/>
    <property type="match status" value="1"/>
</dbReference>
<dbReference type="InterPro" id="IPR041588">
    <property type="entry name" value="Integrase_H2C2"/>
</dbReference>
<organism evidence="2 3">
    <name type="scientific">Larinioides sclopetarius</name>
    <dbReference type="NCBI Taxonomy" id="280406"/>
    <lineage>
        <taxon>Eukaryota</taxon>
        <taxon>Metazoa</taxon>
        <taxon>Ecdysozoa</taxon>
        <taxon>Arthropoda</taxon>
        <taxon>Chelicerata</taxon>
        <taxon>Arachnida</taxon>
        <taxon>Araneae</taxon>
        <taxon>Araneomorphae</taxon>
        <taxon>Entelegynae</taxon>
        <taxon>Araneoidea</taxon>
        <taxon>Araneidae</taxon>
        <taxon>Larinioides</taxon>
    </lineage>
</organism>
<dbReference type="InterPro" id="IPR008042">
    <property type="entry name" value="Retrotrans_Pao"/>
</dbReference>
<dbReference type="InterPro" id="IPR012337">
    <property type="entry name" value="RNaseH-like_sf"/>
</dbReference>
<dbReference type="InterPro" id="IPR036397">
    <property type="entry name" value="RNaseH_sf"/>
</dbReference>
<dbReference type="InterPro" id="IPR001584">
    <property type="entry name" value="Integrase_cat-core"/>
</dbReference>
<dbReference type="Gene3D" id="1.10.340.70">
    <property type="match status" value="1"/>
</dbReference>
<keyword evidence="3" id="KW-1185">Reference proteome</keyword>
<dbReference type="Pfam" id="PF18701">
    <property type="entry name" value="DUF5641"/>
    <property type="match status" value="1"/>
</dbReference>
<dbReference type="AlphaFoldDB" id="A0AAV2AVX0"/>
<dbReference type="InterPro" id="IPR040676">
    <property type="entry name" value="DUF5641"/>
</dbReference>
<evidence type="ECO:0000313" key="2">
    <source>
        <dbReference type="EMBL" id="CAL1288082.1"/>
    </source>
</evidence>
<dbReference type="GO" id="GO:0003676">
    <property type="term" value="F:nucleic acid binding"/>
    <property type="evidence" value="ECO:0007669"/>
    <property type="project" value="InterPro"/>
</dbReference>